<keyword evidence="4" id="KW-1185">Reference proteome</keyword>
<gene>
    <name evidence="3" type="ORF">MPSYJ_24670</name>
</gene>
<organism evidence="3 4">
    <name type="scientific">Mycolicibacterium psychrotolerans</name>
    <dbReference type="NCBI Taxonomy" id="216929"/>
    <lineage>
        <taxon>Bacteria</taxon>
        <taxon>Bacillati</taxon>
        <taxon>Actinomycetota</taxon>
        <taxon>Actinomycetes</taxon>
        <taxon>Mycobacteriales</taxon>
        <taxon>Mycobacteriaceae</taxon>
        <taxon>Mycolicibacterium</taxon>
    </lineage>
</organism>
<feature type="region of interest" description="Disordered" evidence="2">
    <location>
        <begin position="1"/>
        <end position="20"/>
    </location>
</feature>
<feature type="coiled-coil region" evidence="1">
    <location>
        <begin position="31"/>
        <end position="92"/>
    </location>
</feature>
<protein>
    <submittedName>
        <fullName evidence="3">Uncharacterized protein</fullName>
    </submittedName>
</protein>
<evidence type="ECO:0000256" key="2">
    <source>
        <dbReference type="SAM" id="MobiDB-lite"/>
    </source>
</evidence>
<evidence type="ECO:0000256" key="1">
    <source>
        <dbReference type="SAM" id="Coils"/>
    </source>
</evidence>
<evidence type="ECO:0000313" key="4">
    <source>
        <dbReference type="Proteomes" id="UP000466514"/>
    </source>
</evidence>
<dbReference type="AlphaFoldDB" id="A0A7I7MAF5"/>
<name>A0A7I7MAF5_9MYCO</name>
<sequence length="100" mass="11485">MRIPRPGHYRVHDDVDDAGNDARDAARVADLEQARSLRRELAAERRQVMDRIGNRSDIIRDGYSTSRVIADMHRAEDDLARLDAMIARIDQRFALQPDDT</sequence>
<reference evidence="3 4" key="1">
    <citation type="journal article" date="2019" name="Emerg. Microbes Infect.">
        <title>Comprehensive subspecies identification of 175 nontuberculous mycobacteria species based on 7547 genomic profiles.</title>
        <authorList>
            <person name="Matsumoto Y."/>
            <person name="Kinjo T."/>
            <person name="Motooka D."/>
            <person name="Nabeya D."/>
            <person name="Jung N."/>
            <person name="Uechi K."/>
            <person name="Horii T."/>
            <person name="Iida T."/>
            <person name="Fujita J."/>
            <person name="Nakamura S."/>
        </authorList>
    </citation>
    <scope>NUCLEOTIDE SEQUENCE [LARGE SCALE GENOMIC DNA]</scope>
    <source>
        <strain evidence="3 4">JCM 13323</strain>
    </source>
</reference>
<dbReference type="EMBL" id="AP022574">
    <property type="protein sequence ID" value="BBX69006.1"/>
    <property type="molecule type" value="Genomic_DNA"/>
</dbReference>
<keyword evidence="1" id="KW-0175">Coiled coil</keyword>
<accession>A0A7I7MAF5</accession>
<dbReference type="KEGG" id="mpsc:MPSYJ_24670"/>
<evidence type="ECO:0000313" key="3">
    <source>
        <dbReference type="EMBL" id="BBX69006.1"/>
    </source>
</evidence>
<dbReference type="RefSeq" id="WP_163722585.1">
    <property type="nucleotide sequence ID" value="NZ_AP022574.1"/>
</dbReference>
<dbReference type="Proteomes" id="UP000466514">
    <property type="component" value="Chromosome"/>
</dbReference>
<proteinExistence type="predicted"/>